<dbReference type="Gene3D" id="1.10.490.20">
    <property type="entry name" value="Phycocyanins"/>
    <property type="match status" value="1"/>
</dbReference>
<dbReference type="RefSeq" id="WP_157293853.1">
    <property type="nucleotide sequence ID" value="NZ_JBHTCT010000035.1"/>
</dbReference>
<organism evidence="4 5">
    <name type="scientific">Bhargavaea changchunensis</name>
    <dbReference type="NCBI Taxonomy" id="2134037"/>
    <lineage>
        <taxon>Bacteria</taxon>
        <taxon>Bacillati</taxon>
        <taxon>Bacillota</taxon>
        <taxon>Bacilli</taxon>
        <taxon>Bacillales</taxon>
        <taxon>Caryophanaceae</taxon>
        <taxon>Bhargavaea</taxon>
    </lineage>
</organism>
<evidence type="ECO:0000313" key="4">
    <source>
        <dbReference type="EMBL" id="MFC7365993.1"/>
    </source>
</evidence>
<evidence type="ECO:0000256" key="2">
    <source>
        <dbReference type="ARBA" id="ARBA00022991"/>
    </source>
</evidence>
<dbReference type="InterPro" id="IPR009050">
    <property type="entry name" value="Globin-like_sf"/>
</dbReference>
<sequence>MNVDMIVNQVTEKIYELEPALLERFGEPGKAKCREDNHHHMRHLQTAYNLNETKVFTDYAVWLDGILTKHGMNTKHLIDNFEIIRSLLEEETSEQAKTYRQYLTTAISTLKEGVKHDTY</sequence>
<accession>A0ABW2NIL5</accession>
<keyword evidence="5" id="KW-1185">Reference proteome</keyword>
<protein>
    <submittedName>
        <fullName evidence="4">Uncharacterized protein</fullName>
    </submittedName>
</protein>
<evidence type="ECO:0000313" key="5">
    <source>
        <dbReference type="Proteomes" id="UP001596483"/>
    </source>
</evidence>
<dbReference type="SUPFAM" id="SSF46458">
    <property type="entry name" value="Globin-like"/>
    <property type="match status" value="1"/>
</dbReference>
<proteinExistence type="inferred from homology"/>
<comment type="caution">
    <text evidence="4">The sequence shown here is derived from an EMBL/GenBank/DDBJ whole genome shotgun (WGS) entry which is preliminary data.</text>
</comment>
<keyword evidence="3" id="KW-0089">Bile pigment</keyword>
<comment type="similarity">
    <text evidence="1">Belongs to the phycobiliprotein family.</text>
</comment>
<evidence type="ECO:0000256" key="3">
    <source>
        <dbReference type="ARBA" id="ARBA00023307"/>
    </source>
</evidence>
<dbReference type="Proteomes" id="UP001596483">
    <property type="component" value="Unassembled WGS sequence"/>
</dbReference>
<keyword evidence="2" id="KW-0157">Chromophore</keyword>
<dbReference type="InterPro" id="IPR038719">
    <property type="entry name" value="Phycobilisome_asu/bsu_sf"/>
</dbReference>
<name>A0ABW2NIL5_9BACL</name>
<evidence type="ECO:0000256" key="1">
    <source>
        <dbReference type="ARBA" id="ARBA00008182"/>
    </source>
</evidence>
<dbReference type="EMBL" id="JBHTCT010000035">
    <property type="protein sequence ID" value="MFC7365993.1"/>
    <property type="molecule type" value="Genomic_DNA"/>
</dbReference>
<gene>
    <name evidence="4" type="ORF">ACFQQH_12775</name>
</gene>
<reference evidence="5" key="1">
    <citation type="journal article" date="2019" name="Int. J. Syst. Evol. Microbiol.">
        <title>The Global Catalogue of Microorganisms (GCM) 10K type strain sequencing project: providing services to taxonomists for standard genome sequencing and annotation.</title>
        <authorList>
            <consortium name="The Broad Institute Genomics Platform"/>
            <consortium name="The Broad Institute Genome Sequencing Center for Infectious Disease"/>
            <person name="Wu L."/>
            <person name="Ma J."/>
        </authorList>
    </citation>
    <scope>NUCLEOTIDE SEQUENCE [LARGE SCALE GENOMIC DNA]</scope>
    <source>
        <strain evidence="5">JCM 4738</strain>
    </source>
</reference>